<reference evidence="5 6" key="1">
    <citation type="submission" date="2015-11" db="EMBL/GenBank/DDBJ databases">
        <title>Aspergillus lentulus strain IFM 54703T.</title>
        <authorList>
            <person name="Kusuya Y."/>
            <person name="Sakai K."/>
            <person name="Kamei K."/>
            <person name="Takahashi H."/>
            <person name="Yaguchi T."/>
        </authorList>
    </citation>
    <scope>NUCLEOTIDE SEQUENCE [LARGE SCALE GENOMIC DNA]</scope>
    <source>
        <strain evidence="5 6">IFM 54703</strain>
    </source>
</reference>
<evidence type="ECO:0000259" key="4">
    <source>
        <dbReference type="Pfam" id="PF24564"/>
    </source>
</evidence>
<feature type="region of interest" description="Disordered" evidence="2">
    <location>
        <begin position="475"/>
        <end position="500"/>
    </location>
</feature>
<feature type="compositionally biased region" description="Polar residues" evidence="2">
    <location>
        <begin position="1"/>
        <end position="25"/>
    </location>
</feature>
<evidence type="ECO:0000256" key="1">
    <source>
        <dbReference type="SAM" id="Coils"/>
    </source>
</evidence>
<dbReference type="AlphaFoldDB" id="A0AAN4PRP3"/>
<dbReference type="Proteomes" id="UP000051487">
    <property type="component" value="Unassembled WGS sequence"/>
</dbReference>
<evidence type="ECO:0000259" key="3">
    <source>
        <dbReference type="Pfam" id="PF00350"/>
    </source>
</evidence>
<feature type="compositionally biased region" description="Basic and acidic residues" evidence="2">
    <location>
        <begin position="974"/>
        <end position="987"/>
    </location>
</feature>
<dbReference type="PANTHER" id="PTHR36681">
    <property type="entry name" value="NUCLEAR GTPASE, GERMINAL CENTER-ASSOCIATED, TANDEM DUPLICATE 3"/>
    <property type="match status" value="1"/>
</dbReference>
<dbReference type="InterPro" id="IPR056024">
    <property type="entry name" value="DUF7605"/>
</dbReference>
<dbReference type="SUPFAM" id="SSF52540">
    <property type="entry name" value="P-loop containing nucleoside triphosphate hydrolases"/>
    <property type="match status" value="1"/>
</dbReference>
<dbReference type="InterPro" id="IPR027417">
    <property type="entry name" value="P-loop_NTPase"/>
</dbReference>
<organism evidence="5 6">
    <name type="scientific">Aspergillus lentulus</name>
    <dbReference type="NCBI Taxonomy" id="293939"/>
    <lineage>
        <taxon>Eukaryota</taxon>
        <taxon>Fungi</taxon>
        <taxon>Dikarya</taxon>
        <taxon>Ascomycota</taxon>
        <taxon>Pezizomycotina</taxon>
        <taxon>Eurotiomycetes</taxon>
        <taxon>Eurotiomycetidae</taxon>
        <taxon>Eurotiales</taxon>
        <taxon>Aspergillaceae</taxon>
        <taxon>Aspergillus</taxon>
        <taxon>Aspergillus subgen. Fumigati</taxon>
    </lineage>
</organism>
<evidence type="ECO:0000256" key="2">
    <source>
        <dbReference type="SAM" id="MobiDB-lite"/>
    </source>
</evidence>
<evidence type="ECO:0000313" key="5">
    <source>
        <dbReference type="EMBL" id="GAQ11204.1"/>
    </source>
</evidence>
<feature type="coiled-coil region" evidence="1">
    <location>
        <begin position="396"/>
        <end position="437"/>
    </location>
</feature>
<gene>
    <name evidence="5" type="ORF">ALT_8525</name>
</gene>
<dbReference type="Gene3D" id="3.40.50.300">
    <property type="entry name" value="P-loop containing nucleotide triphosphate hydrolases"/>
    <property type="match status" value="1"/>
</dbReference>
<evidence type="ECO:0000313" key="6">
    <source>
        <dbReference type="Proteomes" id="UP000051487"/>
    </source>
</evidence>
<accession>A0AAN4PRP3</accession>
<name>A0AAN4PRP3_ASPLE</name>
<proteinExistence type="predicted"/>
<comment type="caution">
    <text evidence="5">The sequence shown here is derived from an EMBL/GenBank/DDBJ whole genome shotgun (WGS) entry which is preliminary data.</text>
</comment>
<evidence type="ECO:0008006" key="7">
    <source>
        <dbReference type="Google" id="ProtNLM"/>
    </source>
</evidence>
<dbReference type="PANTHER" id="PTHR36681:SF3">
    <property type="entry name" value="NUCLEAR GTPASE, GERMINAL CENTER-ASSOCIATED, TANDEM DUPLICATE 3"/>
    <property type="match status" value="1"/>
</dbReference>
<feature type="domain" description="DUF7605" evidence="4">
    <location>
        <begin position="708"/>
        <end position="869"/>
    </location>
</feature>
<protein>
    <recommendedName>
        <fullName evidence="7">Nuclear GTPase SLIP-GC</fullName>
    </recommendedName>
</protein>
<dbReference type="Pfam" id="PF24564">
    <property type="entry name" value="DUF7605"/>
    <property type="match status" value="1"/>
</dbReference>
<keyword evidence="1" id="KW-0175">Coiled coil</keyword>
<dbReference type="EMBL" id="BCLY01000016">
    <property type="protein sequence ID" value="GAQ11204.1"/>
    <property type="molecule type" value="Genomic_DNA"/>
</dbReference>
<sequence>MNTAITGSMQQQQAEFQVPAEQSSQHGHREPDQHQAMESTFPSELALCYETLSVKEADERADGHVERSEESQVRKDMAVPVSALEAAVEKGKAVLREILGVLNQTHVSTGDTDWRDAISELLESARKPKVVIGVLGATGAGKSSLINAIIDEKGMLATNCMRAATAVATEVAYNDGPRRYKAEVQFIQPEEWKRELEVMCHEMLDENQDINAIKTTREKIKAVYPELDNGNPADTTMERLLGHTRIANLLGSSLLIEEDDTRIFADKLKPYIDSKSGTAREDAGFWPLIKTVRLYVKSQTLATGAVLVDLPGLYDSNAARVAVADDYLKRCAAHWVVASINRAVDDKIAQSLVNKHLKSQMIFDCICDSLTFICTKTDDISVTEVQTGLGLESPSFDREEKEKHDLSTEVQMLDEEKARVERLLNEAQDHIDSLEDGSTNYPQPSSLKRRWKSDAESILAEFPVSQASACAAITPEGSEAAQTPTPASKEEILREHKARKSKLRKRRNYLIQLRKVKGEHLEALTVDLAQKHVSNIQTSIRERNNYSKKEITRHFQHLNRENDNKILHGKSELEGALPVFCVSTKAYQKLQGRLPKNEPGVAGFTELEQTEIPQLQAHCIRLTEGPRKASSKLFLIELKKLLQSMSLWSSATGSAHVLPDAKKQEMEAGYKEAGMRELQDQLFASLRRTFAGNILQKLENACQHGTQGFREVVANWNEEVHWNTYRAICRRSGVWKGYNWNSEVAHPMLEYIRSYWIRMFNEEIPLHLQIFSQNTGTCLDIFHKHIVSSADETIAHQNNTELQKTLGTAANSLRHQVKETEESLRIQQKTANRLFIGVIAAELEGTFWRCANQAGTGMLKRMRALMEHEAEVNGAQILEKSAQRASEELSNILKQTEDKITCMVRATVRELARDYHTAIIASQTSEQEMQLKLEVAEAIRKAEQHLMLDELNLSVEDGQATPNDSLGSGGDGAISRRADWGSGGSRE</sequence>
<feature type="region of interest" description="Disordered" evidence="2">
    <location>
        <begin position="1"/>
        <end position="38"/>
    </location>
</feature>
<dbReference type="InterPro" id="IPR045063">
    <property type="entry name" value="Dynamin_N"/>
</dbReference>
<feature type="domain" description="Dynamin N-terminal" evidence="3">
    <location>
        <begin position="132"/>
        <end position="359"/>
    </location>
</feature>
<dbReference type="Pfam" id="PF00350">
    <property type="entry name" value="Dynamin_N"/>
    <property type="match status" value="1"/>
</dbReference>
<feature type="region of interest" description="Disordered" evidence="2">
    <location>
        <begin position="957"/>
        <end position="987"/>
    </location>
</feature>